<keyword evidence="2" id="KW-0813">Transport</keyword>
<comment type="subcellular location">
    <subcellularLocation>
        <location evidence="1">Cell inner membrane</location>
        <topology evidence="1">Multi-pass membrane protein</topology>
    </subcellularLocation>
</comment>
<dbReference type="Proteomes" id="UP000325122">
    <property type="component" value="Unassembled WGS sequence"/>
</dbReference>
<evidence type="ECO:0000259" key="9">
    <source>
        <dbReference type="Pfam" id="PF12832"/>
    </source>
</evidence>
<evidence type="ECO:0000256" key="8">
    <source>
        <dbReference type="SAM" id="Phobius"/>
    </source>
</evidence>
<dbReference type="GO" id="GO:0015528">
    <property type="term" value="F:lactose:proton symporter activity"/>
    <property type="evidence" value="ECO:0007669"/>
    <property type="project" value="TreeGrafter"/>
</dbReference>
<dbReference type="RefSeq" id="WP_150024045.1">
    <property type="nucleotide sequence ID" value="NZ_VWOJ01000005.1"/>
</dbReference>
<dbReference type="EMBL" id="VWOJ01000005">
    <property type="protein sequence ID" value="KAA5801026.1"/>
    <property type="molecule type" value="Genomic_DNA"/>
</dbReference>
<feature type="transmembrane region" description="Helical" evidence="8">
    <location>
        <begin position="165"/>
        <end position="182"/>
    </location>
</feature>
<feature type="transmembrane region" description="Helical" evidence="8">
    <location>
        <begin position="99"/>
        <end position="119"/>
    </location>
</feature>
<dbReference type="InterPro" id="IPR026032">
    <property type="entry name" value="HcaT-like"/>
</dbReference>
<feature type="domain" description="Major facilitator superfamily associated" evidence="9">
    <location>
        <begin position="14"/>
        <end position="361"/>
    </location>
</feature>
<keyword evidence="3" id="KW-1003">Cell membrane</keyword>
<dbReference type="AlphaFoldDB" id="A0A5M6Z8Q5"/>
<feature type="transmembrane region" description="Helical" evidence="8">
    <location>
        <begin position="203"/>
        <end position="228"/>
    </location>
</feature>
<evidence type="ECO:0000256" key="5">
    <source>
        <dbReference type="ARBA" id="ARBA00022692"/>
    </source>
</evidence>
<name>A0A5M6Z8Q5_9PROT</name>
<proteinExistence type="predicted"/>
<feature type="transmembrane region" description="Helical" evidence="8">
    <location>
        <begin position="12"/>
        <end position="33"/>
    </location>
</feature>
<accession>A0A5M6Z8Q5</accession>
<evidence type="ECO:0000256" key="3">
    <source>
        <dbReference type="ARBA" id="ARBA00022475"/>
    </source>
</evidence>
<organism evidence="10 11">
    <name type="scientific">Alkalicaulis satelles</name>
    <dbReference type="NCBI Taxonomy" id="2609175"/>
    <lineage>
        <taxon>Bacteria</taxon>
        <taxon>Pseudomonadati</taxon>
        <taxon>Pseudomonadota</taxon>
        <taxon>Alphaproteobacteria</taxon>
        <taxon>Maricaulales</taxon>
        <taxon>Maricaulaceae</taxon>
        <taxon>Alkalicaulis</taxon>
    </lineage>
</organism>
<dbReference type="InterPro" id="IPR024989">
    <property type="entry name" value="MFS_assoc_dom"/>
</dbReference>
<dbReference type="GO" id="GO:0005886">
    <property type="term" value="C:plasma membrane"/>
    <property type="evidence" value="ECO:0007669"/>
    <property type="project" value="UniProtKB-SubCell"/>
</dbReference>
<feature type="transmembrane region" description="Helical" evidence="8">
    <location>
        <begin position="362"/>
        <end position="382"/>
    </location>
</feature>
<sequence length="389" mass="40243">MVLRLDPIPRPARFALFYAAFYIGFGAYLPYMPVWFEARGLSPELIGAAGAAAMAGRVLAAPLGAYFADRAARRRHAVSGFTLGSVLIFLAHIPAHEPWLIIALAGLAGGAFTGINPIVDAFAMSESRRRRFAFGPPRAIGSAAFILGNMGCGALISLIGGEAALYWTLTGAGLALIASFWLPEGRRAPAPPPGAPRAGLMAALLAGGMPLAFAASALIQGAHGFYYIFSAVAWKTQGIAPVWIGALWATGVAAEIVFFALSARYLARLNPALLIAIAGAAAVVRWIALAAAPPLPALFALQGLHALTFGASYLGFLRYAAEHVPERFAATTQAVNSALAGGLVLAAASLISGYAYEAFGAGGFAVMAIPSLAGMICALALAHRARNRP</sequence>
<dbReference type="PIRSF" id="PIRSF004925">
    <property type="entry name" value="HcaT"/>
    <property type="match status" value="1"/>
</dbReference>
<evidence type="ECO:0000256" key="1">
    <source>
        <dbReference type="ARBA" id="ARBA00004429"/>
    </source>
</evidence>
<dbReference type="Pfam" id="PF12832">
    <property type="entry name" value="MFS_1_like"/>
    <property type="match status" value="1"/>
</dbReference>
<evidence type="ECO:0000256" key="7">
    <source>
        <dbReference type="ARBA" id="ARBA00023136"/>
    </source>
</evidence>
<evidence type="ECO:0000313" key="10">
    <source>
        <dbReference type="EMBL" id="KAA5801026.1"/>
    </source>
</evidence>
<evidence type="ECO:0000256" key="6">
    <source>
        <dbReference type="ARBA" id="ARBA00022989"/>
    </source>
</evidence>
<keyword evidence="7 8" id="KW-0472">Membrane</keyword>
<evidence type="ECO:0000256" key="4">
    <source>
        <dbReference type="ARBA" id="ARBA00022519"/>
    </source>
</evidence>
<gene>
    <name evidence="10" type="ORF">F1654_13285</name>
</gene>
<keyword evidence="4" id="KW-0997">Cell inner membrane</keyword>
<feature type="transmembrane region" description="Helical" evidence="8">
    <location>
        <begin position="139"/>
        <end position="159"/>
    </location>
</feature>
<dbReference type="SUPFAM" id="SSF103473">
    <property type="entry name" value="MFS general substrate transporter"/>
    <property type="match status" value="1"/>
</dbReference>
<dbReference type="PANTHER" id="PTHR23522">
    <property type="entry name" value="BLL5896 PROTEIN"/>
    <property type="match status" value="1"/>
</dbReference>
<reference evidence="10 11" key="1">
    <citation type="submission" date="2019-09" db="EMBL/GenBank/DDBJ databases">
        <authorList>
            <person name="Kevbrin V."/>
            <person name="Grouzdev D.S."/>
        </authorList>
    </citation>
    <scope>NUCLEOTIDE SEQUENCE [LARGE SCALE GENOMIC DNA]</scope>
    <source>
        <strain evidence="10 11">G-192</strain>
    </source>
</reference>
<keyword evidence="11" id="KW-1185">Reference proteome</keyword>
<feature type="transmembrane region" description="Helical" evidence="8">
    <location>
        <begin position="45"/>
        <end position="68"/>
    </location>
</feature>
<dbReference type="InterPro" id="IPR036259">
    <property type="entry name" value="MFS_trans_sf"/>
</dbReference>
<dbReference type="GO" id="GO:0030395">
    <property type="term" value="F:lactose binding"/>
    <property type="evidence" value="ECO:0007669"/>
    <property type="project" value="TreeGrafter"/>
</dbReference>
<feature type="transmembrane region" description="Helical" evidence="8">
    <location>
        <begin position="338"/>
        <end position="356"/>
    </location>
</feature>
<keyword evidence="5 8" id="KW-0812">Transmembrane</keyword>
<feature type="transmembrane region" description="Helical" evidence="8">
    <location>
        <begin position="273"/>
        <end position="292"/>
    </location>
</feature>
<protein>
    <submittedName>
        <fullName evidence="10">MFS transporter</fullName>
    </submittedName>
</protein>
<feature type="transmembrane region" description="Helical" evidence="8">
    <location>
        <begin position="75"/>
        <end position="93"/>
    </location>
</feature>
<feature type="transmembrane region" description="Helical" evidence="8">
    <location>
        <begin position="298"/>
        <end position="317"/>
    </location>
</feature>
<comment type="caution">
    <text evidence="10">The sequence shown here is derived from an EMBL/GenBank/DDBJ whole genome shotgun (WGS) entry which is preliminary data.</text>
</comment>
<keyword evidence="6 8" id="KW-1133">Transmembrane helix</keyword>
<evidence type="ECO:0000313" key="11">
    <source>
        <dbReference type="Proteomes" id="UP000325122"/>
    </source>
</evidence>
<dbReference type="PANTHER" id="PTHR23522:SF10">
    <property type="entry name" value="3-PHENYLPROPIONIC ACID TRANSPORTER-RELATED"/>
    <property type="match status" value="1"/>
</dbReference>
<evidence type="ECO:0000256" key="2">
    <source>
        <dbReference type="ARBA" id="ARBA00022448"/>
    </source>
</evidence>
<dbReference type="Gene3D" id="1.20.1250.20">
    <property type="entry name" value="MFS general substrate transporter like domains"/>
    <property type="match status" value="2"/>
</dbReference>
<feature type="transmembrane region" description="Helical" evidence="8">
    <location>
        <begin position="240"/>
        <end position="261"/>
    </location>
</feature>
<dbReference type="NCBIfam" id="NF037955">
    <property type="entry name" value="mfs"/>
    <property type="match status" value="1"/>
</dbReference>